<organism evidence="1 2">
    <name type="scientific">Radiobacillus deserti</name>
    <dbReference type="NCBI Taxonomy" id="2594883"/>
    <lineage>
        <taxon>Bacteria</taxon>
        <taxon>Bacillati</taxon>
        <taxon>Bacillota</taxon>
        <taxon>Bacilli</taxon>
        <taxon>Bacillales</taxon>
        <taxon>Bacillaceae</taxon>
        <taxon>Radiobacillus</taxon>
    </lineage>
</organism>
<dbReference type="InterPro" id="IPR038765">
    <property type="entry name" value="Papain-like_cys_pep_sf"/>
</dbReference>
<dbReference type="SUPFAM" id="SSF54001">
    <property type="entry name" value="Cysteine proteinases"/>
    <property type="match status" value="1"/>
</dbReference>
<reference evidence="1 2" key="1">
    <citation type="submission" date="2019-07" db="EMBL/GenBank/DDBJ databases">
        <authorList>
            <person name="Li J."/>
        </authorList>
    </citation>
    <scope>NUCLEOTIDE SEQUENCE [LARGE SCALE GENOMIC DNA]</scope>
    <source>
        <strain evidence="1 2">TKL69</strain>
    </source>
</reference>
<dbReference type="Proteomes" id="UP000315215">
    <property type="component" value="Chromosome"/>
</dbReference>
<dbReference type="EMBL" id="CP041666">
    <property type="protein sequence ID" value="QDP41746.1"/>
    <property type="molecule type" value="Genomic_DNA"/>
</dbReference>
<dbReference type="AlphaFoldDB" id="A0A516KK42"/>
<dbReference type="KEGG" id="aqt:FN924_17120"/>
<dbReference type="OrthoDB" id="1645744at2"/>
<evidence type="ECO:0000313" key="2">
    <source>
        <dbReference type="Proteomes" id="UP000315215"/>
    </source>
</evidence>
<keyword evidence="2" id="KW-1185">Reference proteome</keyword>
<name>A0A516KK42_9BACI</name>
<accession>A0A516KK42</accession>
<sequence>MIDRIGRGLVAIKKIYLLFTDTGTLLNKTINLCTRSTLNHCSISFDKGLTELYSFGRKNPRNPFNAGFVRENVETELFQRSTCAVYSYSVTDQELFIMKRRIKYMESMQQYYRYNLLGLFTVIMNREWNRENKYFCSQFVAILLKESGVIDLEKPVCLVRPQDLLNLHQLELIYRGKLNAYPHLLETKPLVGNFERALG</sequence>
<gene>
    <name evidence="1" type="ORF">FN924_17120</name>
</gene>
<protein>
    <submittedName>
        <fullName evidence="1">Uncharacterized protein</fullName>
    </submittedName>
</protein>
<evidence type="ECO:0000313" key="1">
    <source>
        <dbReference type="EMBL" id="QDP41746.1"/>
    </source>
</evidence>
<dbReference type="Gene3D" id="3.90.1720.10">
    <property type="entry name" value="endopeptidase domain like (from Nostoc punctiforme)"/>
    <property type="match status" value="1"/>
</dbReference>
<proteinExistence type="predicted"/>